<evidence type="ECO:0000313" key="2">
    <source>
        <dbReference type="Proteomes" id="UP001144471"/>
    </source>
</evidence>
<gene>
    <name evidence="1" type="ORF">PM10SUCC1_34900</name>
</gene>
<sequence>MKKIFIPLLLVINIEVFSEELTAMNYKSLSFKVDFHELTLSNEERIIPVYTEMKYQFPTNKNYKPFIKGEVGFNYVDERDDVDEAEDLFENNYYSIGGGVALRDLIVELALANYNVRYRTNRDEVSENRILLKIEYRY</sequence>
<dbReference type="RefSeq" id="WP_281837652.1">
    <property type="nucleotide sequence ID" value="NZ_BSDY01000030.1"/>
</dbReference>
<accession>A0A9W6LP27</accession>
<dbReference type="Proteomes" id="UP001144471">
    <property type="component" value="Unassembled WGS sequence"/>
</dbReference>
<proteinExistence type="predicted"/>
<comment type="caution">
    <text evidence="1">The sequence shown here is derived from an EMBL/GenBank/DDBJ whole genome shotgun (WGS) entry which is preliminary data.</text>
</comment>
<name>A0A9W6LP27_9FUSO</name>
<organism evidence="1 2">
    <name type="scientific">Propionigenium maris DSM 9537</name>
    <dbReference type="NCBI Taxonomy" id="1123000"/>
    <lineage>
        <taxon>Bacteria</taxon>
        <taxon>Fusobacteriati</taxon>
        <taxon>Fusobacteriota</taxon>
        <taxon>Fusobacteriia</taxon>
        <taxon>Fusobacteriales</taxon>
        <taxon>Fusobacteriaceae</taxon>
        <taxon>Propionigenium</taxon>
    </lineage>
</organism>
<protein>
    <submittedName>
        <fullName evidence="1">Uncharacterized protein</fullName>
    </submittedName>
</protein>
<keyword evidence="2" id="KW-1185">Reference proteome</keyword>
<evidence type="ECO:0000313" key="1">
    <source>
        <dbReference type="EMBL" id="GLI57976.1"/>
    </source>
</evidence>
<reference evidence="1" key="1">
    <citation type="submission" date="2022-12" db="EMBL/GenBank/DDBJ databases">
        <title>Reference genome sequencing for broad-spectrum identification of bacterial and archaeal isolates by mass spectrometry.</title>
        <authorList>
            <person name="Sekiguchi Y."/>
            <person name="Tourlousse D.M."/>
        </authorList>
    </citation>
    <scope>NUCLEOTIDE SEQUENCE</scope>
    <source>
        <strain evidence="1">10succ1</strain>
    </source>
</reference>
<dbReference type="EMBL" id="BSDY01000030">
    <property type="protein sequence ID" value="GLI57976.1"/>
    <property type="molecule type" value="Genomic_DNA"/>
</dbReference>
<dbReference type="AlphaFoldDB" id="A0A9W6LP27"/>